<organism evidence="14 15">
    <name type="scientific">Micromonospora kangleipakensis</name>
    <dbReference type="NCBI Taxonomy" id="1077942"/>
    <lineage>
        <taxon>Bacteria</taxon>
        <taxon>Bacillati</taxon>
        <taxon>Actinomycetota</taxon>
        <taxon>Actinomycetes</taxon>
        <taxon>Micromonosporales</taxon>
        <taxon>Micromonosporaceae</taxon>
        <taxon>Micromonospora</taxon>
    </lineage>
</organism>
<evidence type="ECO:0000256" key="5">
    <source>
        <dbReference type="ARBA" id="ARBA00022723"/>
    </source>
</evidence>
<evidence type="ECO:0000259" key="13">
    <source>
        <dbReference type="Pfam" id="PF01435"/>
    </source>
</evidence>
<dbReference type="EMBL" id="SHLD01000001">
    <property type="protein sequence ID" value="RZU77377.1"/>
    <property type="molecule type" value="Genomic_DNA"/>
</dbReference>
<evidence type="ECO:0000256" key="6">
    <source>
        <dbReference type="ARBA" id="ARBA00022801"/>
    </source>
</evidence>
<keyword evidence="4 12" id="KW-0812">Transmembrane</keyword>
<evidence type="ECO:0000313" key="14">
    <source>
        <dbReference type="EMBL" id="RZU77377.1"/>
    </source>
</evidence>
<comment type="subcellular location">
    <subcellularLocation>
        <location evidence="1">Cell membrane</location>
        <topology evidence="1">Multi-pass membrane protein</topology>
    </subcellularLocation>
</comment>
<evidence type="ECO:0000256" key="4">
    <source>
        <dbReference type="ARBA" id="ARBA00022692"/>
    </source>
</evidence>
<evidence type="ECO:0000256" key="2">
    <source>
        <dbReference type="ARBA" id="ARBA00022475"/>
    </source>
</evidence>
<dbReference type="PANTHER" id="PTHR43221:SF1">
    <property type="entry name" value="PROTEASE HTPX"/>
    <property type="match status" value="1"/>
</dbReference>
<feature type="domain" description="Peptidase M48" evidence="13">
    <location>
        <begin position="133"/>
        <end position="367"/>
    </location>
</feature>
<dbReference type="PANTHER" id="PTHR43221">
    <property type="entry name" value="PROTEASE HTPX"/>
    <property type="match status" value="1"/>
</dbReference>
<evidence type="ECO:0000256" key="3">
    <source>
        <dbReference type="ARBA" id="ARBA00022670"/>
    </source>
</evidence>
<keyword evidence="9 11" id="KW-0482">Metalloprotease</keyword>
<reference evidence="14 15" key="1">
    <citation type="submission" date="2019-02" db="EMBL/GenBank/DDBJ databases">
        <title>Sequencing the genomes of 1000 actinobacteria strains.</title>
        <authorList>
            <person name="Klenk H.-P."/>
        </authorList>
    </citation>
    <scope>NUCLEOTIDE SEQUENCE [LARGE SCALE GENOMIC DNA]</scope>
    <source>
        <strain evidence="14 15">DSM 45612</strain>
    </source>
</reference>
<dbReference type="Pfam" id="PF01435">
    <property type="entry name" value="Peptidase_M48"/>
    <property type="match status" value="1"/>
</dbReference>
<dbReference type="AlphaFoldDB" id="A0A4Q8BH77"/>
<evidence type="ECO:0000256" key="8">
    <source>
        <dbReference type="ARBA" id="ARBA00022989"/>
    </source>
</evidence>
<comment type="caution">
    <text evidence="14">The sequence shown here is derived from an EMBL/GenBank/DDBJ whole genome shotgun (WGS) entry which is preliminary data.</text>
</comment>
<dbReference type="InterPro" id="IPR050083">
    <property type="entry name" value="HtpX_protease"/>
</dbReference>
<keyword evidence="2" id="KW-1003">Cell membrane</keyword>
<dbReference type="GO" id="GO:0046872">
    <property type="term" value="F:metal ion binding"/>
    <property type="evidence" value="ECO:0007669"/>
    <property type="project" value="UniProtKB-KW"/>
</dbReference>
<comment type="cofactor">
    <cofactor evidence="11">
        <name>Zn(2+)</name>
        <dbReference type="ChEBI" id="CHEBI:29105"/>
    </cofactor>
    <text evidence="11">Binds 1 zinc ion per subunit.</text>
</comment>
<keyword evidence="15" id="KW-1185">Reference proteome</keyword>
<evidence type="ECO:0000256" key="11">
    <source>
        <dbReference type="RuleBase" id="RU003983"/>
    </source>
</evidence>
<dbReference type="GO" id="GO:0005886">
    <property type="term" value="C:plasma membrane"/>
    <property type="evidence" value="ECO:0007669"/>
    <property type="project" value="UniProtKB-SubCell"/>
</dbReference>
<keyword evidence="8 12" id="KW-1133">Transmembrane helix</keyword>
<keyword evidence="5" id="KW-0479">Metal-binding</keyword>
<protein>
    <submittedName>
        <fullName evidence="14">Zn-dependent protease with chaperone function</fullName>
    </submittedName>
</protein>
<keyword evidence="3 11" id="KW-0645">Protease</keyword>
<dbReference type="GO" id="GO:0006508">
    <property type="term" value="P:proteolysis"/>
    <property type="evidence" value="ECO:0007669"/>
    <property type="project" value="UniProtKB-KW"/>
</dbReference>
<name>A0A4Q8BH77_9ACTN</name>
<dbReference type="InterPro" id="IPR001915">
    <property type="entry name" value="Peptidase_M48"/>
</dbReference>
<evidence type="ECO:0000256" key="12">
    <source>
        <dbReference type="SAM" id="Phobius"/>
    </source>
</evidence>
<dbReference type="CDD" id="cd07328">
    <property type="entry name" value="M48_Ste24p_like"/>
    <property type="match status" value="1"/>
</dbReference>
<evidence type="ECO:0000256" key="9">
    <source>
        <dbReference type="ARBA" id="ARBA00023049"/>
    </source>
</evidence>
<gene>
    <name evidence="14" type="ORF">EV384_6095</name>
</gene>
<sequence length="406" mass="44032">MSLRGAAPWCAGCEWNLDAYDRDRRPREFGWAWVDRWTYRLAYRMTARQFDRLVGRPLDDAGPATARVVTAVASVLLLGAVLALAVTGVWLIVAFRFPNPSVVLGVALLGLACALRPRFDRLDEDAEVLTRDRAPELFALVDEVAAAIGAPVPHVVAVDGDINAYAGIVGVRRRRVLCLGLPLWGSLPAQERVALLGHDLGHFVNGDPRRGLLVQPVFTTLGTAADLVRPVRTVTGAGVLELLGAALAYAVQSVLARLRFGAHLLLVGVALRDTQRAEYLADELSARVAGSAAATGALDAFLATESVALAVRRESQAGHGPQRWREAVAASRATAATRLPLLRQLSIRDEASLFATHPPAGLRRRMLAGRPWRDPKVVLTEARRARIDAELAREYEQVRRAVSWSG</sequence>
<keyword evidence="10 12" id="KW-0472">Membrane</keyword>
<dbReference type="GO" id="GO:0004222">
    <property type="term" value="F:metalloendopeptidase activity"/>
    <property type="evidence" value="ECO:0007669"/>
    <property type="project" value="InterPro"/>
</dbReference>
<dbReference type="RefSeq" id="WP_242624366.1">
    <property type="nucleotide sequence ID" value="NZ_SHLD01000001.1"/>
</dbReference>
<dbReference type="Proteomes" id="UP000294114">
    <property type="component" value="Unassembled WGS sequence"/>
</dbReference>
<proteinExistence type="inferred from homology"/>
<evidence type="ECO:0000313" key="15">
    <source>
        <dbReference type="Proteomes" id="UP000294114"/>
    </source>
</evidence>
<dbReference type="Gene3D" id="3.30.2010.10">
    <property type="entry name" value="Metalloproteases ('zincins'), catalytic domain"/>
    <property type="match status" value="1"/>
</dbReference>
<evidence type="ECO:0000256" key="10">
    <source>
        <dbReference type="ARBA" id="ARBA00023136"/>
    </source>
</evidence>
<keyword evidence="6 11" id="KW-0378">Hydrolase</keyword>
<evidence type="ECO:0000256" key="7">
    <source>
        <dbReference type="ARBA" id="ARBA00022833"/>
    </source>
</evidence>
<comment type="similarity">
    <text evidence="11">Belongs to the peptidase M48 family.</text>
</comment>
<accession>A0A4Q8BH77</accession>
<feature type="transmembrane region" description="Helical" evidence="12">
    <location>
        <begin position="68"/>
        <end position="91"/>
    </location>
</feature>
<evidence type="ECO:0000256" key="1">
    <source>
        <dbReference type="ARBA" id="ARBA00004651"/>
    </source>
</evidence>
<keyword evidence="7 11" id="KW-0862">Zinc</keyword>